<dbReference type="PANTHER" id="PTHR43777">
    <property type="entry name" value="MOLYBDENUM COFACTOR CYTIDYLYLTRANSFERASE"/>
    <property type="match status" value="1"/>
</dbReference>
<dbReference type="InterPro" id="IPR025877">
    <property type="entry name" value="MobA-like_NTP_Trfase"/>
</dbReference>
<name>A0ABU5C3A8_9BACI</name>
<dbReference type="PANTHER" id="PTHR43777:SF1">
    <property type="entry name" value="MOLYBDENUM COFACTOR CYTIDYLYLTRANSFERASE"/>
    <property type="match status" value="1"/>
</dbReference>
<dbReference type="SUPFAM" id="SSF53448">
    <property type="entry name" value="Nucleotide-diphospho-sugar transferases"/>
    <property type="match status" value="1"/>
</dbReference>
<dbReference type="EMBL" id="JAWDIP010000003">
    <property type="protein sequence ID" value="MDY0393794.1"/>
    <property type="molecule type" value="Genomic_DNA"/>
</dbReference>
<dbReference type="Proteomes" id="UP001281447">
    <property type="component" value="Unassembled WGS sequence"/>
</dbReference>
<dbReference type="CDD" id="cd04182">
    <property type="entry name" value="GT_2_like_f"/>
    <property type="match status" value="1"/>
</dbReference>
<sequence length="201" mass="22669">MKFLSYSLESQFVLYNSQFIGACIMKTCEASIHAIILAAGTSRRMGKPKQLLPFGDNSLLETVIRLVNKWDFSEVLTVIGREAEIIQKEIIVNDPSFRWIINSSFTNGQSDSLKKAMEQIERTPLNAMIFLGDLPLLKEETIQKVLNAGKEKLVQTSKPFVVRPKMKGKVGHPVFFGNAESEWFQQLHGDQGAKPIIKKNE</sequence>
<evidence type="ECO:0000259" key="1">
    <source>
        <dbReference type="Pfam" id="PF12804"/>
    </source>
</evidence>
<gene>
    <name evidence="2" type="ORF">RWE15_04160</name>
</gene>
<protein>
    <submittedName>
        <fullName evidence="2">Nucleotidyltransferase family protein</fullName>
    </submittedName>
</protein>
<comment type="caution">
    <text evidence="2">The sequence shown here is derived from an EMBL/GenBank/DDBJ whole genome shotgun (WGS) entry which is preliminary data.</text>
</comment>
<keyword evidence="3" id="KW-1185">Reference proteome</keyword>
<evidence type="ECO:0000313" key="2">
    <source>
        <dbReference type="EMBL" id="MDY0393794.1"/>
    </source>
</evidence>
<accession>A0ABU5C3A8</accession>
<dbReference type="Pfam" id="PF12804">
    <property type="entry name" value="NTP_transf_3"/>
    <property type="match status" value="1"/>
</dbReference>
<organism evidence="2 3">
    <name type="scientific">Tigheibacillus halophilus</name>
    <dbReference type="NCBI Taxonomy" id="361280"/>
    <lineage>
        <taxon>Bacteria</taxon>
        <taxon>Bacillati</taxon>
        <taxon>Bacillota</taxon>
        <taxon>Bacilli</taxon>
        <taxon>Bacillales</taxon>
        <taxon>Bacillaceae</taxon>
        <taxon>Tigheibacillus</taxon>
    </lineage>
</organism>
<proteinExistence type="predicted"/>
<reference evidence="2 3" key="1">
    <citation type="submission" date="2023-10" db="EMBL/GenBank/DDBJ databases">
        <title>Virgibacillus halophilus 5B73C genome.</title>
        <authorList>
            <person name="Miliotis G."/>
            <person name="Sengupta P."/>
            <person name="Hameed A."/>
            <person name="Chuvochina M."/>
            <person name="Mcdonagh F."/>
            <person name="Simpson A.C."/>
            <person name="Singh N.K."/>
            <person name="Rekha P.D."/>
            <person name="Raman K."/>
            <person name="Hugenholtz P."/>
            <person name="Venkateswaran K."/>
        </authorList>
    </citation>
    <scope>NUCLEOTIDE SEQUENCE [LARGE SCALE GENOMIC DNA]</scope>
    <source>
        <strain evidence="2 3">5B73C</strain>
    </source>
</reference>
<evidence type="ECO:0000313" key="3">
    <source>
        <dbReference type="Proteomes" id="UP001281447"/>
    </source>
</evidence>
<dbReference type="PROSITE" id="PS51257">
    <property type="entry name" value="PROKAR_LIPOPROTEIN"/>
    <property type="match status" value="1"/>
</dbReference>
<dbReference type="InterPro" id="IPR029044">
    <property type="entry name" value="Nucleotide-diphossugar_trans"/>
</dbReference>
<feature type="domain" description="MobA-like NTP transferase" evidence="1">
    <location>
        <begin position="34"/>
        <end position="199"/>
    </location>
</feature>
<dbReference type="Gene3D" id="3.90.550.10">
    <property type="entry name" value="Spore Coat Polysaccharide Biosynthesis Protein SpsA, Chain A"/>
    <property type="match status" value="1"/>
</dbReference>